<feature type="active site" description="Proton acceptor" evidence="13">
    <location>
        <position position="442"/>
    </location>
</feature>
<evidence type="ECO:0000256" key="5">
    <source>
        <dbReference type="ARBA" id="ARBA00022490"/>
    </source>
</evidence>
<dbReference type="AlphaFoldDB" id="A0A3P1B8V6"/>
<evidence type="ECO:0000259" key="17">
    <source>
        <dbReference type="Pfam" id="PF02852"/>
    </source>
</evidence>
<dbReference type="InterPro" id="IPR016156">
    <property type="entry name" value="FAD/NAD-linked_Rdtase_dimer_sf"/>
</dbReference>
<evidence type="ECO:0000313" key="20">
    <source>
        <dbReference type="Proteomes" id="UP000268372"/>
    </source>
</evidence>
<evidence type="ECO:0000256" key="2">
    <source>
        <dbReference type="ARBA" id="ARBA00007532"/>
    </source>
</evidence>
<keyword evidence="20" id="KW-1185">Reference proteome</keyword>
<dbReference type="InterPro" id="IPR050151">
    <property type="entry name" value="Class-I_Pyr_Nuc-Dis_Oxidored"/>
</dbReference>
<keyword evidence="9 14" id="KW-0520">NAD</keyword>
<organism evidence="19 20">
    <name type="scientific">Paenimyroides viscosum</name>
    <dbReference type="NCBI Taxonomy" id="2488729"/>
    <lineage>
        <taxon>Bacteria</taxon>
        <taxon>Pseudomonadati</taxon>
        <taxon>Bacteroidota</taxon>
        <taxon>Flavobacteriia</taxon>
        <taxon>Flavobacteriales</taxon>
        <taxon>Flavobacteriaceae</taxon>
        <taxon>Paenimyroides</taxon>
    </lineage>
</organism>
<dbReference type="FunFam" id="3.30.390.30:FF:000001">
    <property type="entry name" value="Dihydrolipoyl dehydrogenase"/>
    <property type="match status" value="1"/>
</dbReference>
<dbReference type="EC" id="1.8.1.4" evidence="3 16"/>
<keyword evidence="5" id="KW-0963">Cytoplasm</keyword>
<evidence type="ECO:0000256" key="12">
    <source>
        <dbReference type="ARBA" id="ARBA00049187"/>
    </source>
</evidence>
<feature type="binding site" evidence="14">
    <location>
        <begin position="179"/>
        <end position="186"/>
    </location>
    <ligand>
        <name>NAD(+)</name>
        <dbReference type="ChEBI" id="CHEBI:57540"/>
    </ligand>
</feature>
<name>A0A3P1B8V6_9FLAO</name>
<evidence type="ECO:0000256" key="1">
    <source>
        <dbReference type="ARBA" id="ARBA00004496"/>
    </source>
</evidence>
<comment type="miscellaneous">
    <text evidence="16">The active site is a redox-active disulfide bond.</text>
</comment>
<feature type="binding site" evidence="14">
    <location>
        <position position="269"/>
    </location>
    <ligand>
        <name>NAD(+)</name>
        <dbReference type="ChEBI" id="CHEBI:57540"/>
    </ligand>
</feature>
<keyword evidence="8 16" id="KW-0560">Oxidoreductase</keyword>
<dbReference type="InterPro" id="IPR001100">
    <property type="entry name" value="Pyr_nuc-diS_OxRdtase"/>
</dbReference>
<dbReference type="Pfam" id="PF02852">
    <property type="entry name" value="Pyr_redox_dim"/>
    <property type="match status" value="1"/>
</dbReference>
<dbReference type="InterPro" id="IPR006258">
    <property type="entry name" value="Lipoamide_DH"/>
</dbReference>
<sequence length="463" mass="49382">MKYDIIILGSGPGGYVTAIRASQLGFKVAVVEKENLGGICLNWGCIPTKALLKSAQVFDYLKHAADYGLTISGEVDKDFDAVIARSRGVADGMSKGVQFLMKKNKIEVIDGFGKVKPGKKVDVTDKDGKVTEISADHIIIATGARSRELPNLPQDGKKVIGYRQAMTLETQPKKMIVVGSGAIGVEFAHFYNSMGTEVTIVEFMPNIVPVEDEDVSKQMERSLKKSGITIMTNASVEKVDTSGEGVKATVKTAKGEEILEADILLSAVGIKSNIENIGLEETGIATDRDKILVNDFYQTNIPGYYAIGDVVPGQALAHVASAEGILCVEKIAGLHVDPLDYGNIPGCTYATPEIASVGMTEKKAKEAGYEIKVGKFPFSASGKAKAAGTPDGFVKVIFDAKYGEWLGCHMIGAGVTDMIAEAVVARKLETTGHEILKAVHPHPTMSEAVMEAVAAAYDEVIHL</sequence>
<evidence type="ECO:0000256" key="15">
    <source>
        <dbReference type="PIRSR" id="PIRSR000350-4"/>
    </source>
</evidence>
<dbReference type="Proteomes" id="UP000268372">
    <property type="component" value="Unassembled WGS sequence"/>
</dbReference>
<feature type="domain" description="Pyridine nucleotide-disulphide oxidoreductase dimerisation" evidence="17">
    <location>
        <begin position="344"/>
        <end position="452"/>
    </location>
</feature>
<comment type="similarity">
    <text evidence="2 16">Belongs to the class-I pyridine nucleotide-disulfide oxidoreductase family.</text>
</comment>
<evidence type="ECO:0000256" key="13">
    <source>
        <dbReference type="PIRSR" id="PIRSR000350-2"/>
    </source>
</evidence>
<dbReference type="InterPro" id="IPR023753">
    <property type="entry name" value="FAD/NAD-binding_dom"/>
</dbReference>
<feature type="domain" description="FAD/NAD(P)-binding" evidence="18">
    <location>
        <begin position="3"/>
        <end position="324"/>
    </location>
</feature>
<keyword evidence="10" id="KW-1015">Disulfide bond</keyword>
<evidence type="ECO:0000256" key="16">
    <source>
        <dbReference type="RuleBase" id="RU003692"/>
    </source>
</evidence>
<dbReference type="InterPro" id="IPR036188">
    <property type="entry name" value="FAD/NAD-bd_sf"/>
</dbReference>
<evidence type="ECO:0000256" key="3">
    <source>
        <dbReference type="ARBA" id="ARBA00012608"/>
    </source>
</evidence>
<dbReference type="GO" id="GO:0004148">
    <property type="term" value="F:dihydrolipoyl dehydrogenase (NADH) activity"/>
    <property type="evidence" value="ECO:0007669"/>
    <property type="project" value="UniProtKB-EC"/>
</dbReference>
<dbReference type="Gene3D" id="3.50.50.60">
    <property type="entry name" value="FAD/NAD(P)-binding domain"/>
    <property type="match status" value="2"/>
</dbReference>
<comment type="cofactor">
    <cofactor evidence="14 16">
        <name>FAD</name>
        <dbReference type="ChEBI" id="CHEBI:57692"/>
    </cofactor>
    <text evidence="14 16">Binds 1 FAD per subunit.</text>
</comment>
<feature type="binding site" evidence="14">
    <location>
        <position position="113"/>
    </location>
    <ligand>
        <name>FAD</name>
        <dbReference type="ChEBI" id="CHEBI:57692"/>
    </ligand>
</feature>
<evidence type="ECO:0000256" key="4">
    <source>
        <dbReference type="ARBA" id="ARBA00016961"/>
    </source>
</evidence>
<reference evidence="19 20" key="1">
    <citation type="submission" date="2018-11" db="EMBL/GenBank/DDBJ databases">
        <title>Flavobacterium sp. nov., YIM 102796 draft genome.</title>
        <authorList>
            <person name="Li G."/>
            <person name="Jiang Y."/>
        </authorList>
    </citation>
    <scope>NUCLEOTIDE SEQUENCE [LARGE SCALE GENOMIC DNA]</scope>
    <source>
        <strain evidence="19 20">YIM 102796</strain>
    </source>
</reference>
<evidence type="ECO:0000256" key="10">
    <source>
        <dbReference type="ARBA" id="ARBA00023157"/>
    </source>
</evidence>
<dbReference type="GO" id="GO:0006103">
    <property type="term" value="P:2-oxoglutarate metabolic process"/>
    <property type="evidence" value="ECO:0007669"/>
    <property type="project" value="TreeGrafter"/>
</dbReference>
<feature type="binding site" evidence="14">
    <location>
        <position position="202"/>
    </location>
    <ligand>
        <name>NAD(+)</name>
        <dbReference type="ChEBI" id="CHEBI:57540"/>
    </ligand>
</feature>
<proteinExistence type="inferred from homology"/>
<evidence type="ECO:0000256" key="14">
    <source>
        <dbReference type="PIRSR" id="PIRSR000350-3"/>
    </source>
</evidence>
<dbReference type="PROSITE" id="PS00076">
    <property type="entry name" value="PYRIDINE_REDOX_1"/>
    <property type="match status" value="1"/>
</dbReference>
<dbReference type="RefSeq" id="WP_124898036.1">
    <property type="nucleotide sequence ID" value="NZ_RQTJ01000001.1"/>
</dbReference>
<comment type="caution">
    <text evidence="19">The sequence shown here is derived from an EMBL/GenBank/DDBJ whole genome shotgun (WGS) entry which is preliminary data.</text>
</comment>
<dbReference type="PANTHER" id="PTHR22912:SF217">
    <property type="entry name" value="DIHYDROLIPOYL DEHYDROGENASE"/>
    <property type="match status" value="1"/>
</dbReference>
<comment type="subcellular location">
    <subcellularLocation>
        <location evidence="1">Cytoplasm</location>
    </subcellularLocation>
</comment>
<evidence type="ECO:0000256" key="9">
    <source>
        <dbReference type="ARBA" id="ARBA00023027"/>
    </source>
</evidence>
<dbReference type="PANTHER" id="PTHR22912">
    <property type="entry name" value="DISULFIDE OXIDOREDUCTASE"/>
    <property type="match status" value="1"/>
</dbReference>
<keyword evidence="14" id="KW-0547">Nucleotide-binding</keyword>
<feature type="disulfide bond" description="Redox-active" evidence="15">
    <location>
        <begin position="40"/>
        <end position="45"/>
    </location>
</feature>
<dbReference type="OrthoDB" id="9800167at2"/>
<evidence type="ECO:0000256" key="7">
    <source>
        <dbReference type="ARBA" id="ARBA00022827"/>
    </source>
</evidence>
<dbReference type="NCBIfam" id="TIGR01350">
    <property type="entry name" value="lipoamide_DH"/>
    <property type="match status" value="1"/>
</dbReference>
<keyword evidence="11 16" id="KW-0676">Redox-active center</keyword>
<feature type="binding site" evidence="14">
    <location>
        <position position="309"/>
    </location>
    <ligand>
        <name>FAD</name>
        <dbReference type="ChEBI" id="CHEBI:57692"/>
    </ligand>
</feature>
<dbReference type="SUPFAM" id="SSF51905">
    <property type="entry name" value="FAD/NAD(P)-binding domain"/>
    <property type="match status" value="1"/>
</dbReference>
<dbReference type="SUPFAM" id="SSF55424">
    <property type="entry name" value="FAD/NAD-linked reductases, dimerisation (C-terminal) domain"/>
    <property type="match status" value="1"/>
</dbReference>
<evidence type="ECO:0000256" key="11">
    <source>
        <dbReference type="ARBA" id="ARBA00023284"/>
    </source>
</evidence>
<dbReference type="PRINTS" id="PR00368">
    <property type="entry name" value="FADPNR"/>
</dbReference>
<evidence type="ECO:0000313" key="19">
    <source>
        <dbReference type="EMBL" id="RRA97113.1"/>
    </source>
</evidence>
<dbReference type="PRINTS" id="PR00411">
    <property type="entry name" value="PNDRDTASEI"/>
</dbReference>
<evidence type="ECO:0000256" key="8">
    <source>
        <dbReference type="ARBA" id="ARBA00023002"/>
    </source>
</evidence>
<dbReference type="InterPro" id="IPR012999">
    <property type="entry name" value="Pyr_OxRdtase_I_AS"/>
</dbReference>
<protein>
    <recommendedName>
        <fullName evidence="4 16">Dihydrolipoyl dehydrogenase</fullName>
        <ecNumber evidence="3 16">1.8.1.4</ecNumber>
    </recommendedName>
</protein>
<dbReference type="GO" id="GO:0005737">
    <property type="term" value="C:cytoplasm"/>
    <property type="evidence" value="ECO:0007669"/>
    <property type="project" value="UniProtKB-SubCell"/>
</dbReference>
<evidence type="ECO:0000259" key="18">
    <source>
        <dbReference type="Pfam" id="PF07992"/>
    </source>
</evidence>
<accession>A0A3P1B8V6</accession>
<keyword evidence="6 16" id="KW-0285">Flavoprotein</keyword>
<evidence type="ECO:0000256" key="6">
    <source>
        <dbReference type="ARBA" id="ARBA00022630"/>
    </source>
</evidence>
<gene>
    <name evidence="19" type="primary">lpdA</name>
    <name evidence="19" type="ORF">EG242_00885</name>
</gene>
<dbReference type="Gene3D" id="3.30.390.30">
    <property type="match status" value="1"/>
</dbReference>
<dbReference type="PIRSF" id="PIRSF000350">
    <property type="entry name" value="Mercury_reductase_MerA"/>
    <property type="match status" value="1"/>
</dbReference>
<comment type="catalytic activity">
    <reaction evidence="12 16">
        <text>N(6)-[(R)-dihydrolipoyl]-L-lysyl-[protein] + NAD(+) = N(6)-[(R)-lipoyl]-L-lysyl-[protein] + NADH + H(+)</text>
        <dbReference type="Rhea" id="RHEA:15045"/>
        <dbReference type="Rhea" id="RHEA-COMP:10474"/>
        <dbReference type="Rhea" id="RHEA-COMP:10475"/>
        <dbReference type="ChEBI" id="CHEBI:15378"/>
        <dbReference type="ChEBI" id="CHEBI:57540"/>
        <dbReference type="ChEBI" id="CHEBI:57945"/>
        <dbReference type="ChEBI" id="CHEBI:83099"/>
        <dbReference type="ChEBI" id="CHEBI:83100"/>
        <dbReference type="EC" id="1.8.1.4"/>
    </reaction>
</comment>
<dbReference type="GO" id="GO:0050660">
    <property type="term" value="F:flavin adenine dinucleotide binding"/>
    <property type="evidence" value="ECO:0007669"/>
    <property type="project" value="InterPro"/>
</dbReference>
<dbReference type="InterPro" id="IPR004099">
    <property type="entry name" value="Pyr_nucl-diS_OxRdtase_dimer"/>
</dbReference>
<keyword evidence="7 14" id="KW-0274">FAD</keyword>
<feature type="binding site" evidence="14">
    <location>
        <position position="49"/>
    </location>
    <ligand>
        <name>FAD</name>
        <dbReference type="ChEBI" id="CHEBI:57692"/>
    </ligand>
</feature>
<dbReference type="EMBL" id="RQTJ01000001">
    <property type="protein sequence ID" value="RRA97113.1"/>
    <property type="molecule type" value="Genomic_DNA"/>
</dbReference>
<dbReference type="Pfam" id="PF07992">
    <property type="entry name" value="Pyr_redox_2"/>
    <property type="match status" value="1"/>
</dbReference>